<evidence type="ECO:0000313" key="2">
    <source>
        <dbReference type="Proteomes" id="UP001596435"/>
    </source>
</evidence>
<evidence type="ECO:0000313" key="1">
    <source>
        <dbReference type="EMBL" id="MFC7181203.1"/>
    </source>
</evidence>
<dbReference type="RefSeq" id="WP_345704248.1">
    <property type="nucleotide sequence ID" value="NZ_BAABKV010000001.1"/>
</dbReference>
<protein>
    <submittedName>
        <fullName evidence="1">SRPBCC family protein</fullName>
    </submittedName>
</protein>
<reference evidence="2" key="1">
    <citation type="journal article" date="2019" name="Int. J. Syst. Evol. Microbiol.">
        <title>The Global Catalogue of Microorganisms (GCM) 10K type strain sequencing project: providing services to taxonomists for standard genome sequencing and annotation.</title>
        <authorList>
            <consortium name="The Broad Institute Genomics Platform"/>
            <consortium name="The Broad Institute Genome Sequencing Center for Infectious Disease"/>
            <person name="Wu L."/>
            <person name="Ma J."/>
        </authorList>
    </citation>
    <scope>NUCLEOTIDE SEQUENCE [LARGE SCALE GENOMIC DNA]</scope>
    <source>
        <strain evidence="2">CGMCC 1.12859</strain>
    </source>
</reference>
<gene>
    <name evidence="1" type="ORF">ACFQMG_16720</name>
</gene>
<keyword evidence="2" id="KW-1185">Reference proteome</keyword>
<accession>A0ABW2FVE9</accession>
<dbReference type="Gene3D" id="3.30.530.20">
    <property type="match status" value="1"/>
</dbReference>
<name>A0ABW2FVE9_9ACTN</name>
<sequence>MALFRITRRSALPPAAAWRRMTDWERHSGPVPFTAVRVVRARPEGVGTLFTARTALGPAGFDDPMEVTSWQPPEQGRPGLCRLEKRGTVVTGWAEIEVRSHPQGSVVQWREDVRVAALPRAFDAPTAWCGRLLFGRAVRYLLGHDG</sequence>
<dbReference type="Proteomes" id="UP001596435">
    <property type="component" value="Unassembled WGS sequence"/>
</dbReference>
<proteinExistence type="predicted"/>
<dbReference type="EMBL" id="JBHTAJ010000028">
    <property type="protein sequence ID" value="MFC7181203.1"/>
    <property type="molecule type" value="Genomic_DNA"/>
</dbReference>
<organism evidence="1 2">
    <name type="scientific">Kitasatospora paranensis</name>
    <dbReference type="NCBI Taxonomy" id="258053"/>
    <lineage>
        <taxon>Bacteria</taxon>
        <taxon>Bacillati</taxon>
        <taxon>Actinomycetota</taxon>
        <taxon>Actinomycetes</taxon>
        <taxon>Kitasatosporales</taxon>
        <taxon>Streptomycetaceae</taxon>
        <taxon>Kitasatospora</taxon>
    </lineage>
</organism>
<comment type="caution">
    <text evidence="1">The sequence shown here is derived from an EMBL/GenBank/DDBJ whole genome shotgun (WGS) entry which is preliminary data.</text>
</comment>
<dbReference type="InterPro" id="IPR023393">
    <property type="entry name" value="START-like_dom_sf"/>
</dbReference>
<dbReference type="SUPFAM" id="SSF55961">
    <property type="entry name" value="Bet v1-like"/>
    <property type="match status" value="1"/>
</dbReference>